<organism evidence="4 5">
    <name type="scientific">Reticulomyxa filosa</name>
    <dbReference type="NCBI Taxonomy" id="46433"/>
    <lineage>
        <taxon>Eukaryota</taxon>
        <taxon>Sar</taxon>
        <taxon>Rhizaria</taxon>
        <taxon>Retaria</taxon>
        <taxon>Foraminifera</taxon>
        <taxon>Monothalamids</taxon>
        <taxon>Reticulomyxidae</taxon>
        <taxon>Reticulomyxa</taxon>
    </lineage>
</organism>
<dbReference type="InterPro" id="IPR027417">
    <property type="entry name" value="P-loop_NTPase"/>
</dbReference>
<sequence>MELARGMKEIGYEIDFTREENNRWSFEVRGIDKEVREEYSQRRSDMLEKAEDLGIDSKDSVAMAHIATTTRAGKSYCSAEELKADWENRKGVDLSCVYKTMEAAKEKGLANEASDESAIYEALKYAIAHISESEAVFGKSDIIDAMIGKVIGRYGIEELEAAITEYQKNNILLKSENIAYTDQYTTLENLKLEEENIALMQAGHGESKVVMEEGEVLKLLAGSQLSYGQKQAVIMGLSTVDRVSGIQGSAGTGKTTAIKAMKELAGKAGYELLGTAQSKEAANIVAKETGIESKTLALFLTEYERVLQDRVTEPGMNNIKESLFRKIVVLDEASLVSSKDMNRLLKLSSKLDFKALLLGDVKQLGAIEAGKPFYYMIDHGLNTAEMDNIKRQASPSLREAVYTVKGAIDKDEHAVRKAFERSFELIGKS</sequence>
<dbReference type="SUPFAM" id="SSF52540">
    <property type="entry name" value="P-loop containing nucleoside triphosphate hydrolases"/>
    <property type="match status" value="1"/>
</dbReference>
<dbReference type="PANTHER" id="PTHR43788:SF6">
    <property type="entry name" value="DNA HELICASE B"/>
    <property type="match status" value="1"/>
</dbReference>
<keyword evidence="5" id="KW-1185">Reference proteome</keyword>
<dbReference type="OrthoDB" id="416437at2759"/>
<reference evidence="4 5" key="1">
    <citation type="journal article" date="2013" name="Curr. Biol.">
        <title>The Genome of the Foraminiferan Reticulomyxa filosa.</title>
        <authorList>
            <person name="Glockner G."/>
            <person name="Hulsmann N."/>
            <person name="Schleicher M."/>
            <person name="Noegel A.A."/>
            <person name="Eichinger L."/>
            <person name="Gallinger C."/>
            <person name="Pawlowski J."/>
            <person name="Sierra R."/>
            <person name="Euteneuer U."/>
            <person name="Pillet L."/>
            <person name="Moustafa A."/>
            <person name="Platzer M."/>
            <person name="Groth M."/>
            <person name="Szafranski K."/>
            <person name="Schliwa M."/>
        </authorList>
    </citation>
    <scope>NUCLEOTIDE SEQUENCE [LARGE SCALE GENOMIC DNA]</scope>
</reference>
<evidence type="ECO:0000256" key="1">
    <source>
        <dbReference type="ARBA" id="ARBA00022741"/>
    </source>
</evidence>
<dbReference type="Gene3D" id="3.40.50.300">
    <property type="entry name" value="P-loop containing nucleotide triphosphate hydrolases"/>
    <property type="match status" value="1"/>
</dbReference>
<dbReference type="SUPFAM" id="SSF55464">
    <property type="entry name" value="Origin of replication-binding domain, RBD-like"/>
    <property type="match status" value="1"/>
</dbReference>
<accession>X6PC32</accession>
<proteinExistence type="predicted"/>
<protein>
    <submittedName>
        <fullName evidence="4">Putative conjugative transfer protein</fullName>
    </submittedName>
</protein>
<evidence type="ECO:0000313" key="5">
    <source>
        <dbReference type="Proteomes" id="UP000023152"/>
    </source>
</evidence>
<comment type="caution">
    <text evidence="4">The sequence shown here is derived from an EMBL/GenBank/DDBJ whole genome shotgun (WGS) entry which is preliminary data.</text>
</comment>
<dbReference type="InterPro" id="IPR014862">
    <property type="entry name" value="TrwC"/>
</dbReference>
<gene>
    <name evidence="4" type="ORF">RFI_01839</name>
</gene>
<keyword evidence="1" id="KW-0547">Nucleotide-binding</keyword>
<feature type="domain" description="TrwC relaxase" evidence="3">
    <location>
        <begin position="2"/>
        <end position="89"/>
    </location>
</feature>
<dbReference type="GO" id="GO:0005524">
    <property type="term" value="F:ATP binding"/>
    <property type="evidence" value="ECO:0007669"/>
    <property type="project" value="UniProtKB-KW"/>
</dbReference>
<evidence type="ECO:0000256" key="2">
    <source>
        <dbReference type="ARBA" id="ARBA00022840"/>
    </source>
</evidence>
<name>X6PC32_RETFI</name>
<keyword evidence="2" id="KW-0067">ATP-binding</keyword>
<dbReference type="CDD" id="cd17933">
    <property type="entry name" value="DEXSc_RecD-like"/>
    <property type="match status" value="1"/>
</dbReference>
<dbReference type="Pfam" id="PF08751">
    <property type="entry name" value="TrwC"/>
    <property type="match status" value="1"/>
</dbReference>
<dbReference type="PANTHER" id="PTHR43788">
    <property type="entry name" value="DNA2/NAM7 HELICASE FAMILY MEMBER"/>
    <property type="match status" value="1"/>
</dbReference>
<evidence type="ECO:0000259" key="3">
    <source>
        <dbReference type="Pfam" id="PF08751"/>
    </source>
</evidence>
<dbReference type="EMBL" id="ASPP01001828">
    <property type="protein sequence ID" value="ETO35232.1"/>
    <property type="molecule type" value="Genomic_DNA"/>
</dbReference>
<dbReference type="GO" id="GO:0003678">
    <property type="term" value="F:DNA helicase activity"/>
    <property type="evidence" value="ECO:0007669"/>
    <property type="project" value="UniProtKB-ARBA"/>
</dbReference>
<dbReference type="InterPro" id="IPR050534">
    <property type="entry name" value="Coronavir_polyprotein_1ab"/>
</dbReference>
<dbReference type="AlphaFoldDB" id="X6PC32"/>
<evidence type="ECO:0000313" key="4">
    <source>
        <dbReference type="EMBL" id="ETO35232.1"/>
    </source>
</evidence>
<dbReference type="Proteomes" id="UP000023152">
    <property type="component" value="Unassembled WGS sequence"/>
</dbReference>
<dbReference type="Pfam" id="PF13604">
    <property type="entry name" value="AAA_30"/>
    <property type="match status" value="1"/>
</dbReference>